<accession>Q10CN2</accession>
<gene>
    <name evidence="2" type="primary">OSJNBb0081K01.15</name>
</gene>
<evidence type="ECO:0000313" key="2">
    <source>
        <dbReference type="EMBL" id="AAR01675.1"/>
    </source>
</evidence>
<protein>
    <submittedName>
        <fullName evidence="2">Uncharacterized protein</fullName>
    </submittedName>
</protein>
<dbReference type="AlphaFoldDB" id="Q10CN2"/>
<sequence>MGRGIPAPTPPDVNRDVGALPPVPSIHCWVTNGQKAVARHTSICERRTPCPVALNATGAVGALLMNAPGRQRIRPLRLSTWPPRGSHARASERSSPSGLRGGTGHPKPGGGGTAALFLRARPIHGDWTYRTCHTGRAFFPLDQGPQGHIVDTV</sequence>
<organism evidence="2 3">
    <name type="scientific">Oryza sativa subsp. japonica</name>
    <name type="common">Rice</name>
    <dbReference type="NCBI Taxonomy" id="39947"/>
    <lineage>
        <taxon>Eukaryota</taxon>
        <taxon>Viridiplantae</taxon>
        <taxon>Streptophyta</taxon>
        <taxon>Embryophyta</taxon>
        <taxon>Tracheophyta</taxon>
        <taxon>Spermatophyta</taxon>
        <taxon>Magnoliopsida</taxon>
        <taxon>Liliopsida</taxon>
        <taxon>Poales</taxon>
        <taxon>Poaceae</taxon>
        <taxon>BOP clade</taxon>
        <taxon>Oryzoideae</taxon>
        <taxon>Oryzeae</taxon>
        <taxon>Oryzinae</taxon>
        <taxon>Oryza</taxon>
        <taxon>Oryza sativa</taxon>
    </lineage>
</organism>
<dbReference type="Proteomes" id="UP000000763">
    <property type="component" value="Chromosome 3"/>
</dbReference>
<evidence type="ECO:0000313" key="3">
    <source>
        <dbReference type="Proteomes" id="UP000000763"/>
    </source>
</evidence>
<proteinExistence type="predicted"/>
<dbReference type="EMBL" id="AC120509">
    <property type="protein sequence ID" value="AAR01675.1"/>
    <property type="molecule type" value="Genomic_DNA"/>
</dbReference>
<feature type="region of interest" description="Disordered" evidence="1">
    <location>
        <begin position="77"/>
        <end position="114"/>
    </location>
</feature>
<reference evidence="3" key="2">
    <citation type="journal article" date="2008" name="Nucleic Acids Res.">
        <title>The rice annotation project database (RAP-DB): 2008 update.</title>
        <authorList>
            <consortium name="The rice annotation project (RAP)"/>
        </authorList>
    </citation>
    <scope>GENOME REANNOTATION</scope>
    <source>
        <strain evidence="3">cv. Nipponbare</strain>
    </source>
</reference>
<name>Q10CN2_ORYSJ</name>
<feature type="compositionally biased region" description="Gly residues" evidence="1">
    <location>
        <begin position="99"/>
        <end position="113"/>
    </location>
</feature>
<evidence type="ECO:0000256" key="1">
    <source>
        <dbReference type="SAM" id="MobiDB-lite"/>
    </source>
</evidence>
<reference evidence="3" key="1">
    <citation type="journal article" date="2005" name="Nature">
        <title>The map-based sequence of the rice genome.</title>
        <authorList>
            <consortium name="International rice genome sequencing project (IRGSP)"/>
            <person name="Matsumoto T."/>
            <person name="Wu J."/>
            <person name="Kanamori H."/>
            <person name="Katayose Y."/>
            <person name="Fujisawa M."/>
            <person name="Namiki N."/>
            <person name="Mizuno H."/>
            <person name="Yamamoto K."/>
            <person name="Antonio B.A."/>
            <person name="Baba T."/>
            <person name="Sakata K."/>
            <person name="Nagamura Y."/>
            <person name="Aoki H."/>
            <person name="Arikawa K."/>
            <person name="Arita K."/>
            <person name="Bito T."/>
            <person name="Chiden Y."/>
            <person name="Fujitsuka N."/>
            <person name="Fukunaka R."/>
            <person name="Hamada M."/>
            <person name="Harada C."/>
            <person name="Hayashi A."/>
            <person name="Hijishita S."/>
            <person name="Honda M."/>
            <person name="Hosokawa S."/>
            <person name="Ichikawa Y."/>
            <person name="Idonuma A."/>
            <person name="Iijima M."/>
            <person name="Ikeda M."/>
            <person name="Ikeno M."/>
            <person name="Ito K."/>
            <person name="Ito S."/>
            <person name="Ito T."/>
            <person name="Ito Y."/>
            <person name="Ito Y."/>
            <person name="Iwabuchi A."/>
            <person name="Kamiya K."/>
            <person name="Karasawa W."/>
            <person name="Kurita K."/>
            <person name="Katagiri S."/>
            <person name="Kikuta A."/>
            <person name="Kobayashi H."/>
            <person name="Kobayashi N."/>
            <person name="Machita K."/>
            <person name="Maehara T."/>
            <person name="Masukawa M."/>
            <person name="Mizubayashi T."/>
            <person name="Mukai Y."/>
            <person name="Nagasaki H."/>
            <person name="Nagata Y."/>
            <person name="Naito S."/>
            <person name="Nakashima M."/>
            <person name="Nakama Y."/>
            <person name="Nakamichi Y."/>
            <person name="Nakamura M."/>
            <person name="Meguro A."/>
            <person name="Negishi M."/>
            <person name="Ohta I."/>
            <person name="Ohta T."/>
            <person name="Okamoto M."/>
            <person name="Ono N."/>
            <person name="Saji S."/>
            <person name="Sakaguchi M."/>
            <person name="Sakai K."/>
            <person name="Shibata M."/>
            <person name="Shimokawa T."/>
            <person name="Song J."/>
            <person name="Takazaki Y."/>
            <person name="Terasawa K."/>
            <person name="Tsugane M."/>
            <person name="Tsuji K."/>
            <person name="Ueda S."/>
            <person name="Waki K."/>
            <person name="Yamagata H."/>
            <person name="Yamamoto M."/>
            <person name="Yamamoto S."/>
            <person name="Yamane H."/>
            <person name="Yoshiki S."/>
            <person name="Yoshihara R."/>
            <person name="Yukawa K."/>
            <person name="Zhong H."/>
            <person name="Yano M."/>
            <person name="Yuan Q."/>
            <person name="Ouyang S."/>
            <person name="Liu J."/>
            <person name="Jones K.M."/>
            <person name="Gansberger K."/>
            <person name="Moffat K."/>
            <person name="Hill J."/>
            <person name="Bera J."/>
            <person name="Fadrosh D."/>
            <person name="Jin S."/>
            <person name="Johri S."/>
            <person name="Kim M."/>
            <person name="Overton L."/>
            <person name="Reardon M."/>
            <person name="Tsitrin T."/>
            <person name="Vuong H."/>
            <person name="Weaver B."/>
            <person name="Ciecko A."/>
            <person name="Tallon L."/>
            <person name="Jackson J."/>
            <person name="Pai G."/>
            <person name="Aken S.V."/>
            <person name="Utterback T."/>
            <person name="Reidmuller S."/>
            <person name="Feldblyum T."/>
            <person name="Hsiao J."/>
            <person name="Zismann V."/>
            <person name="Iobst S."/>
            <person name="de Vazeille A.R."/>
            <person name="Buell C.R."/>
            <person name="Ying K."/>
            <person name="Li Y."/>
            <person name="Lu T."/>
            <person name="Huang Y."/>
            <person name="Zhao Q."/>
            <person name="Feng Q."/>
            <person name="Zhang L."/>
            <person name="Zhu J."/>
            <person name="Weng Q."/>
            <person name="Mu J."/>
            <person name="Lu Y."/>
            <person name="Fan D."/>
            <person name="Liu Y."/>
            <person name="Guan J."/>
            <person name="Zhang Y."/>
            <person name="Yu S."/>
            <person name="Liu X."/>
            <person name="Zhang Y."/>
            <person name="Hong G."/>
            <person name="Han B."/>
            <person name="Choisne N."/>
            <person name="Demange N."/>
            <person name="Orjeda G."/>
            <person name="Samain S."/>
            <person name="Cattolico L."/>
            <person name="Pelletier E."/>
            <person name="Couloux A."/>
            <person name="Segurens B."/>
            <person name="Wincker P."/>
            <person name="D'Hont A."/>
            <person name="Scarpelli C."/>
            <person name="Weissenbach J."/>
            <person name="Salanoubat M."/>
            <person name="Quetier F."/>
            <person name="Yu Y."/>
            <person name="Kim H.R."/>
            <person name="Rambo T."/>
            <person name="Currie J."/>
            <person name="Collura K."/>
            <person name="Luo M."/>
            <person name="Yang T."/>
            <person name="Ammiraju J.S.S."/>
            <person name="Engler F."/>
            <person name="Soderlund C."/>
            <person name="Wing R.A."/>
            <person name="Palmer L.E."/>
            <person name="de la Bastide M."/>
            <person name="Spiegel L."/>
            <person name="Nascimento L."/>
            <person name="Zutavern T."/>
            <person name="O'Shaughnessy A."/>
            <person name="Dike S."/>
            <person name="Dedhia N."/>
            <person name="Preston R."/>
            <person name="Balija V."/>
            <person name="McCombie W.R."/>
            <person name="Chow T."/>
            <person name="Chen H."/>
            <person name="Chung M."/>
            <person name="Chen C."/>
            <person name="Shaw J."/>
            <person name="Wu H."/>
            <person name="Hsiao K."/>
            <person name="Chao Y."/>
            <person name="Chu M."/>
            <person name="Cheng C."/>
            <person name="Hour A."/>
            <person name="Lee P."/>
            <person name="Lin S."/>
            <person name="Lin Y."/>
            <person name="Liou J."/>
            <person name="Liu S."/>
            <person name="Hsing Y."/>
            <person name="Raghuvanshi S."/>
            <person name="Mohanty A."/>
            <person name="Bharti A.K."/>
            <person name="Gaur A."/>
            <person name="Gupta V."/>
            <person name="Kumar D."/>
            <person name="Ravi V."/>
            <person name="Vij S."/>
            <person name="Kapur A."/>
            <person name="Khurana P."/>
            <person name="Khurana P."/>
            <person name="Khurana J.P."/>
            <person name="Tyagi A.K."/>
            <person name="Gaikwad K."/>
            <person name="Singh A."/>
            <person name="Dalal V."/>
            <person name="Srivastava S."/>
            <person name="Dixit A."/>
            <person name="Pal A.K."/>
            <person name="Ghazi I.A."/>
            <person name="Yadav M."/>
            <person name="Pandit A."/>
            <person name="Bhargava A."/>
            <person name="Sureshbabu K."/>
            <person name="Batra K."/>
            <person name="Sharma T.R."/>
            <person name="Mohapatra T."/>
            <person name="Singh N.K."/>
            <person name="Messing J."/>
            <person name="Nelson A.B."/>
            <person name="Fuks G."/>
            <person name="Kavchok S."/>
            <person name="Keizer G."/>
            <person name="Linton E."/>
            <person name="Llaca V."/>
            <person name="Song R."/>
            <person name="Tanyolac B."/>
            <person name="Young S."/>
            <person name="Ho-Il K."/>
            <person name="Hahn J.H."/>
            <person name="Sangsakoo G."/>
            <person name="Vanavichit A."/>
            <person name="de Mattos Luiz.A.T."/>
            <person name="Zimmer P.D."/>
            <person name="Malone G."/>
            <person name="Dellagostin O."/>
            <person name="de Oliveira A.C."/>
            <person name="Bevan M."/>
            <person name="Bancroft I."/>
            <person name="Minx P."/>
            <person name="Cordum H."/>
            <person name="Wilson R."/>
            <person name="Cheng Z."/>
            <person name="Jin W."/>
            <person name="Jiang J."/>
            <person name="Leong S.A."/>
            <person name="Iwama H."/>
            <person name="Gojobori T."/>
            <person name="Itoh T."/>
            <person name="Niimura Y."/>
            <person name="Fujii Y."/>
            <person name="Habara T."/>
            <person name="Sakai H."/>
            <person name="Sato Y."/>
            <person name="Wilson G."/>
            <person name="Kumar K."/>
            <person name="McCouch S."/>
            <person name="Juretic N."/>
            <person name="Hoen D."/>
            <person name="Wright S."/>
            <person name="Bruskiewich R."/>
            <person name="Bureau T."/>
            <person name="Miyao A."/>
            <person name="Hirochika H."/>
            <person name="Nishikawa T."/>
            <person name="Kadowaki K."/>
            <person name="Sugiura M."/>
            <person name="Burr B."/>
            <person name="Sasaki T."/>
        </authorList>
    </citation>
    <scope>NUCLEOTIDE SEQUENCE [LARGE SCALE GENOMIC DNA]</scope>
    <source>
        <strain evidence="3">cv. Nipponbare</strain>
    </source>
</reference>